<dbReference type="EMBL" id="ACEC01000057">
    <property type="protein sequence ID" value="EEG30703.1"/>
    <property type="molecule type" value="Genomic_DNA"/>
</dbReference>
<reference evidence="7 8" key="2">
    <citation type="submission" date="2009-02" db="EMBL/GenBank/DDBJ databases">
        <title>Draft genome sequence of Clostridium methylpentosum (DSM 5476).</title>
        <authorList>
            <person name="Sudarsanam P."/>
            <person name="Ley R."/>
            <person name="Guruge J."/>
            <person name="Turnbaugh P.J."/>
            <person name="Mahowald M."/>
            <person name="Liep D."/>
            <person name="Gordon J."/>
        </authorList>
    </citation>
    <scope>NUCLEOTIDE SEQUENCE [LARGE SCALE GENOMIC DNA]</scope>
    <source>
        <strain evidence="7 8">DSM 5476</strain>
    </source>
</reference>
<keyword evidence="4" id="KW-0326">Glycosidase</keyword>
<name>C0ECQ9_9FIRM</name>
<dbReference type="Pfam" id="PF07554">
    <property type="entry name" value="FIVAR"/>
    <property type="match status" value="4"/>
</dbReference>
<dbReference type="PROSITE" id="PS50022">
    <property type="entry name" value="FA58C_3"/>
    <property type="match status" value="2"/>
</dbReference>
<comment type="catalytic activity">
    <reaction evidence="1">
        <text>Hydrolysis of terminal non-reducing alpha-L-rhamnose residues in alpha-L-rhamnosides.</text>
        <dbReference type="EC" id="3.2.1.40"/>
    </reaction>
</comment>
<evidence type="ECO:0000256" key="5">
    <source>
        <dbReference type="SAM" id="SignalP"/>
    </source>
</evidence>
<dbReference type="InterPro" id="IPR013737">
    <property type="entry name" value="Bac_rhamnosid_N"/>
</dbReference>
<dbReference type="SUPFAM" id="SSF49785">
    <property type="entry name" value="Galactose-binding domain-like"/>
    <property type="match status" value="2"/>
</dbReference>
<dbReference type="InterPro" id="IPR012341">
    <property type="entry name" value="6hp_glycosidase-like_sf"/>
</dbReference>
<reference evidence="7 8" key="1">
    <citation type="submission" date="2009-01" db="EMBL/GenBank/DDBJ databases">
        <authorList>
            <person name="Fulton L."/>
            <person name="Clifton S."/>
            <person name="Fulton B."/>
            <person name="Xu J."/>
            <person name="Minx P."/>
            <person name="Pepin K.H."/>
            <person name="Johnson M."/>
            <person name="Bhonagiri V."/>
            <person name="Nash W.E."/>
            <person name="Mardis E.R."/>
            <person name="Wilson R.K."/>
        </authorList>
    </citation>
    <scope>NUCLEOTIDE SEQUENCE [LARGE SCALE GENOMIC DNA]</scope>
    <source>
        <strain evidence="7 8">DSM 5476</strain>
    </source>
</reference>
<dbReference type="InterPro" id="IPR008928">
    <property type="entry name" value="6-hairpin_glycosidase_sf"/>
</dbReference>
<dbReference type="Pfam" id="PF17390">
    <property type="entry name" value="Bac_rhamnosid_C"/>
    <property type="match status" value="1"/>
</dbReference>
<dbReference type="GO" id="GO:0005975">
    <property type="term" value="P:carbohydrate metabolic process"/>
    <property type="evidence" value="ECO:0007669"/>
    <property type="project" value="InterPro"/>
</dbReference>
<evidence type="ECO:0000256" key="2">
    <source>
        <dbReference type="ARBA" id="ARBA00012652"/>
    </source>
</evidence>
<proteinExistence type="predicted"/>
<dbReference type="InterPro" id="IPR035398">
    <property type="entry name" value="Bac_rhamnosid_C"/>
</dbReference>
<evidence type="ECO:0000313" key="7">
    <source>
        <dbReference type="EMBL" id="EEG30703.1"/>
    </source>
</evidence>
<dbReference type="Pfam" id="PF17389">
    <property type="entry name" value="Bac_rhamnosid6H"/>
    <property type="match status" value="1"/>
</dbReference>
<dbReference type="SUPFAM" id="SSF48208">
    <property type="entry name" value="Six-hairpin glycosidases"/>
    <property type="match status" value="1"/>
</dbReference>
<dbReference type="InterPro" id="IPR008979">
    <property type="entry name" value="Galactose-bd-like_sf"/>
</dbReference>
<dbReference type="STRING" id="537013.CLOSTMETH_01630"/>
<organism evidence="7 8">
    <name type="scientific">[Clostridium] methylpentosum DSM 5476</name>
    <dbReference type="NCBI Taxonomy" id="537013"/>
    <lineage>
        <taxon>Bacteria</taxon>
        <taxon>Bacillati</taxon>
        <taxon>Bacillota</taxon>
        <taxon>Clostridia</taxon>
        <taxon>Eubacteriales</taxon>
        <taxon>Oscillospiraceae</taxon>
        <taxon>Oscillospiraceae incertae sedis</taxon>
    </lineage>
</organism>
<evidence type="ECO:0000259" key="6">
    <source>
        <dbReference type="PROSITE" id="PS50022"/>
    </source>
</evidence>
<feature type="signal peptide" evidence="5">
    <location>
        <begin position="1"/>
        <end position="26"/>
    </location>
</feature>
<feature type="domain" description="F5/8 type C" evidence="6">
    <location>
        <begin position="1265"/>
        <end position="1431"/>
    </location>
</feature>
<dbReference type="InterPro" id="IPR013783">
    <property type="entry name" value="Ig-like_fold"/>
</dbReference>
<feature type="chain" id="PRO_5039351761" description="alpha-L-rhamnosidase" evidence="5">
    <location>
        <begin position="27"/>
        <end position="1890"/>
    </location>
</feature>
<evidence type="ECO:0000256" key="4">
    <source>
        <dbReference type="ARBA" id="ARBA00023295"/>
    </source>
</evidence>
<dbReference type="Gene3D" id="2.60.120.260">
    <property type="entry name" value="Galactose-binding domain-like"/>
    <property type="match status" value="3"/>
</dbReference>
<dbReference type="Gene3D" id="1.20.1270.70">
    <property type="entry name" value="Designed single chain three-helix bundle"/>
    <property type="match status" value="1"/>
</dbReference>
<dbReference type="Gene3D" id="1.20.1270.90">
    <property type="entry name" value="AF1782-like"/>
    <property type="match status" value="2"/>
</dbReference>
<comment type="caution">
    <text evidence="7">The sequence shown here is derived from an EMBL/GenBank/DDBJ whole genome shotgun (WGS) entry which is preliminary data.</text>
</comment>
<evidence type="ECO:0000256" key="3">
    <source>
        <dbReference type="ARBA" id="ARBA00022801"/>
    </source>
</evidence>
<dbReference type="InterPro" id="IPR008902">
    <property type="entry name" value="Rhamnosid_concanavalin"/>
</dbReference>
<sequence>MMKKSKRILSLLLAACLLATPLASSAVNAAALPDEPGILSSQPTGTLRVGELTVENHQNPLGVDIAQPNLAWKLSSDGMNQAQTKYRILVASSEQKLDNDEGDLWDTTQQSDKNSCILYGGTPLQSRQRVYWKVMVWDANGTPSTWSDTAWWEMAFTEESDWKASWIGKDTAVTTKHIITNSIEPQTARYVRLKVNEVGLRAAAENIQRLQFMEWEIYSSSAPSVNLAAGKSVTSTNQLTPSGSWSASCLTDGLMDGSHGYSTGGLAGTDLSGDPILITIDLGESTAFDTFKLYGRTDAVSIDGDICPNYPKQYDVEISQDGETFTPVSSVSIDRESAPRIEGNSTALPLFAKEFEVDKDQVASARLYITGLGLYEARINGKNIADTVFDPGETDFKDRVMYVTYDVTDYLNDGGNAIGVQLGNGMYNVGSTPGRYQKHDYKLGEDKLLAQLEITNRDGSVQTIVSDESWKQTDGPIVFSSWYGGEDYDATKEVPGWAEYGTDRSSWSSAGIVDSPTKELSARNMPPLRVQREITPVGINRLDNGDYVVDMGVNFAGTFDMTLTGLTEEHRGAKIEMWPSELLNADGSVDQGATGSPIWDSYTVKGTGEESFHLTFMYHGFRYLQVKNCPVELTTDNFRGYFIRTDNDKVGTFETSSDTLNQINDIINVSVESNMYNTLTDCPHREKLGWLEVSHLMYYSMAYNFDIQSWMKKITLDMTESQLENGMMPSIAPEYPVFSGGFRSDPTWGGAAILDPWYTYQVYGDDSLLEIAYPMMAKYIDYIKSQSQDNLVNFGLGDWGGYDTSTPLGLVVSATYYNLVDVMSQIADKLNRPEDAQAYRELAAEIKSSFNKTYYNEETGQYGSGSQASNACPLFAGLVPDDQIDRVLDNLVANIESRGWHLSTGEVGLRQMFVVLGKYGRSDVVYKMATNKTMPSYWYFIENGRTSLPEFWDMNASQNHCMMGHIQEWFYRYLAGIDHAQPGYKQIVIKPYLPDDLEQVKASTMTSYGRITSEWNQDLTSGRLTMHAEIPVGTTADLYVPALGRTSNTAVINGQTVAGSLEDGYIVYKGLGSGSYDVVREPAQVVAINAAIDREILEIGEIAEYAGIAADAQITVTAHTEEGDTLSLAPKAMSYAVDNPDILSIDQETGIVKGLRDGIAEITVHYGELSQTLSVRVNTSQVVSIAVSPSKPALNYVGDEVWLEVTGTIDSGKQIDLTGFSGVELTSDSEEVVIRPSGSMALTERGTVGKPIVVNASFDGLSGQCTILNGDAPNLARAEETTVRSSSFTKAEWGDYSNESAVDGDRTGNKWGSQGGWSDGTPGVWPDWYQVDFGSVKTISAIDLTFLQDNFGTAGVPTLETKAARYGMTNYKLQYWDGAEWQSLAAVTGNDRAWTQASFEPVSTSRVRVLFDAQESGDNQARIVEIEIWESAEPADVSFPVTFNGTERKDLATAVSAAGSYSVNFDDQKLLEAVEAASGPVRIELSVEQPKINNLLELRSETLAALADKEVTFVLRSGVQSVTATANELFNSEAIQANSSVSSPADVFLRLTVGETVTSGVRYTNFDLTEELPLLPVVETNKTILKAVLDYAAAAIESGQVDSLIPTVKTQFMDAFNHATRVYESTASTQEQVDQAWPELMKAIHLLDFQAGDKTRLNELIQAAEQLNPDDYDNAQPFVDALEAAQAVSLDPDALVGEVDEAVELLEAAMEALILKQWDSLRAAVAYAETIDLTHYVSAGQEEFTQALNTALAVLDNSKSTQQEIDSAADSLLNALLALRLKADKTLLSQLVQHVADIDLSGFSPESVQAFEQALHEAEQLLDDETLTQEEDQGRVDDAVRSLTAAYTGLTSLQGASASKPAATGEADTLSALICVAAALSLFVLRKKKC</sequence>
<dbReference type="eggNOG" id="COG1538">
    <property type="taxonomic scope" value="Bacteria"/>
</dbReference>
<dbReference type="Pfam" id="PF22633">
    <property type="entry name" value="F5_F8_type_C_2"/>
    <property type="match status" value="1"/>
</dbReference>
<feature type="domain" description="F5/8 type C" evidence="6">
    <location>
        <begin position="220"/>
        <end position="344"/>
    </location>
</feature>
<evidence type="ECO:0000256" key="1">
    <source>
        <dbReference type="ARBA" id="ARBA00001445"/>
    </source>
</evidence>
<accession>C0ECQ9</accession>
<dbReference type="eggNOG" id="COG1470">
    <property type="taxonomic scope" value="Bacteria"/>
</dbReference>
<dbReference type="InterPro" id="IPR016007">
    <property type="entry name" value="Alpha_rhamnosid"/>
</dbReference>
<dbReference type="Gene3D" id="2.60.420.10">
    <property type="entry name" value="Maltose phosphorylase, domain 3"/>
    <property type="match status" value="1"/>
</dbReference>
<dbReference type="InterPro" id="IPR035396">
    <property type="entry name" value="Bac_rhamnosid6H"/>
</dbReference>
<dbReference type="Gene3D" id="2.60.40.10">
    <property type="entry name" value="Immunoglobulins"/>
    <property type="match status" value="1"/>
</dbReference>
<dbReference type="Pfam" id="PF25788">
    <property type="entry name" value="Ig_Rha78A_N"/>
    <property type="match status" value="1"/>
</dbReference>
<dbReference type="GO" id="GO:0030596">
    <property type="term" value="F:alpha-L-rhamnosidase activity"/>
    <property type="evidence" value="ECO:0007669"/>
    <property type="project" value="UniProtKB-EC"/>
</dbReference>
<dbReference type="Gene3D" id="1.50.10.10">
    <property type="match status" value="1"/>
</dbReference>
<dbReference type="PANTHER" id="PTHR33307:SF11">
    <property type="entry name" value="ALPHA-L-RHAMNOSIDASE"/>
    <property type="match status" value="1"/>
</dbReference>
<keyword evidence="5" id="KW-0732">Signal</keyword>
<evidence type="ECO:0000313" key="8">
    <source>
        <dbReference type="Proteomes" id="UP000003340"/>
    </source>
</evidence>
<keyword evidence="3" id="KW-0378">Hydrolase</keyword>
<dbReference type="Pfam" id="PF05592">
    <property type="entry name" value="Bac_rhamnosid"/>
    <property type="match status" value="1"/>
</dbReference>
<dbReference type="EC" id="3.2.1.40" evidence="2"/>
<dbReference type="eggNOG" id="COG3387">
    <property type="taxonomic scope" value="Bacteria"/>
</dbReference>
<dbReference type="Proteomes" id="UP000003340">
    <property type="component" value="Unassembled WGS sequence"/>
</dbReference>
<dbReference type="HOGENOM" id="CLU_233660_0_0_9"/>
<dbReference type="Pfam" id="PF08531">
    <property type="entry name" value="Bac_rhamnosid_N"/>
    <property type="match status" value="1"/>
</dbReference>
<dbReference type="InterPro" id="IPR000421">
    <property type="entry name" value="FA58C"/>
</dbReference>
<dbReference type="PANTHER" id="PTHR33307">
    <property type="entry name" value="ALPHA-RHAMNOSIDASE (EUROFUNG)"/>
    <property type="match status" value="1"/>
</dbReference>
<keyword evidence="8" id="KW-1185">Reference proteome</keyword>
<protein>
    <recommendedName>
        <fullName evidence="2">alpha-L-rhamnosidase</fullName>
        <ecNumber evidence="2">3.2.1.40</ecNumber>
    </recommendedName>
</protein>
<gene>
    <name evidence="7" type="ORF">CLOSTMETH_01630</name>
</gene>
<dbReference type="Gene3D" id="2.60.40.1080">
    <property type="match status" value="1"/>
</dbReference>